<dbReference type="Proteomes" id="UP000829398">
    <property type="component" value="Chromosome 7"/>
</dbReference>
<keyword evidence="2" id="KW-1185">Reference proteome</keyword>
<reference evidence="2" key="1">
    <citation type="journal article" date="2023" name="Hortic. Res.">
        <title>A chromosome-level phased genome enabling allele-level studies in sweet orange: a case study on citrus Huanglongbing tolerance.</title>
        <authorList>
            <person name="Wu B."/>
            <person name="Yu Q."/>
            <person name="Deng Z."/>
            <person name="Duan Y."/>
            <person name="Luo F."/>
            <person name="Gmitter F. Jr."/>
        </authorList>
    </citation>
    <scope>NUCLEOTIDE SEQUENCE [LARGE SCALE GENOMIC DNA]</scope>
    <source>
        <strain evidence="2">cv. Valencia</strain>
    </source>
</reference>
<dbReference type="EMBL" id="CM039176">
    <property type="protein sequence ID" value="KAH9710638.1"/>
    <property type="molecule type" value="Genomic_DNA"/>
</dbReference>
<accession>A0ACB8IZ37</accession>
<evidence type="ECO:0000313" key="1">
    <source>
        <dbReference type="EMBL" id="KAH9710638.1"/>
    </source>
</evidence>
<name>A0ACB8IZ37_CITSI</name>
<evidence type="ECO:0000313" key="2">
    <source>
        <dbReference type="Proteomes" id="UP000829398"/>
    </source>
</evidence>
<sequence>MGNCFGSLFVASSAGKSQFSQAISEAGVEEASPNGQILETPDLKVFSFLDLKSATKNFKPDSLLGEGGFGRVYKGWVDDKTLAPSKTGLGMVVAIKKLNPESMQGFEEWQSEVNFLGRLSHPNLVKLLGYCWEDKELLLVYEYMQRGSLENHLFRRNPSIQPLSWDIRLKIAIGAARGLGFLHTSEKKVIYRDFKASNILLDGLGPAGGESHVTTRVMGTYGYAAPEYVATGHLYVKSDVYGFGVVLLELLTGLRALDTKRPTGQQNLVEWLKPMLSQKKKLKTIMDARIEGQYSSNAALQAAQLTLKCLEPDPKRRPSMREVLEVLEQIEAVPIEKPKNSMFTSLHSAPHRRAQRPIHHRSPLHTGHRGGSV</sequence>
<keyword evidence="1" id="KW-0418">Kinase</keyword>
<comment type="caution">
    <text evidence="1">The sequence shown here is derived from an EMBL/GenBank/DDBJ whole genome shotgun (WGS) entry which is preliminary data.</text>
</comment>
<organism evidence="1 2">
    <name type="scientific">Citrus sinensis</name>
    <name type="common">Sweet orange</name>
    <name type="synonym">Citrus aurantium var. sinensis</name>
    <dbReference type="NCBI Taxonomy" id="2711"/>
    <lineage>
        <taxon>Eukaryota</taxon>
        <taxon>Viridiplantae</taxon>
        <taxon>Streptophyta</taxon>
        <taxon>Embryophyta</taxon>
        <taxon>Tracheophyta</taxon>
        <taxon>Spermatophyta</taxon>
        <taxon>Magnoliopsida</taxon>
        <taxon>eudicotyledons</taxon>
        <taxon>Gunneridae</taxon>
        <taxon>Pentapetalae</taxon>
        <taxon>rosids</taxon>
        <taxon>malvids</taxon>
        <taxon>Sapindales</taxon>
        <taxon>Rutaceae</taxon>
        <taxon>Aurantioideae</taxon>
        <taxon>Citrus</taxon>
    </lineage>
</organism>
<protein>
    <submittedName>
        <fullName evidence="1">Protein kinase domain-containing protein</fullName>
    </submittedName>
</protein>
<gene>
    <name evidence="1" type="ORF">KPL71_019506</name>
</gene>
<keyword evidence="1" id="KW-0808">Transferase</keyword>
<proteinExistence type="predicted"/>